<dbReference type="GO" id="GO:0007165">
    <property type="term" value="P:signal transduction"/>
    <property type="evidence" value="ECO:0007669"/>
    <property type="project" value="UniProtKB-KW"/>
</dbReference>
<feature type="domain" description="Methyl-accepting transducer" evidence="5">
    <location>
        <begin position="210"/>
        <end position="460"/>
    </location>
</feature>
<feature type="transmembrane region" description="Helical" evidence="4">
    <location>
        <begin position="144"/>
        <end position="161"/>
    </location>
</feature>
<dbReference type="SUPFAM" id="SSF58104">
    <property type="entry name" value="Methyl-accepting chemotaxis protein (MCP) signaling domain"/>
    <property type="match status" value="1"/>
</dbReference>
<feature type="coiled-coil region" evidence="3">
    <location>
        <begin position="449"/>
        <end position="493"/>
    </location>
</feature>
<dbReference type="InterPro" id="IPR004089">
    <property type="entry name" value="MCPsignal_dom"/>
</dbReference>
<dbReference type="Gene3D" id="1.10.287.950">
    <property type="entry name" value="Methyl-accepting chemotaxis protein"/>
    <property type="match status" value="1"/>
</dbReference>
<reference evidence="6" key="1">
    <citation type="journal article" date="2014" name="Int. J. Syst. Evol. Microbiol.">
        <title>Complete genome sequence of Corynebacterium casei LMG S-19264T (=DSM 44701T), isolated from a smear-ripened cheese.</title>
        <authorList>
            <consortium name="US DOE Joint Genome Institute (JGI-PGF)"/>
            <person name="Walter F."/>
            <person name="Albersmeier A."/>
            <person name="Kalinowski J."/>
            <person name="Ruckert C."/>
        </authorList>
    </citation>
    <scope>NUCLEOTIDE SEQUENCE</scope>
    <source>
        <strain evidence="6">CGMCC 1.6333</strain>
    </source>
</reference>
<dbReference type="RefSeq" id="WP_117156426.1">
    <property type="nucleotide sequence ID" value="NZ_BMLG01000017.1"/>
</dbReference>
<evidence type="ECO:0000256" key="3">
    <source>
        <dbReference type="SAM" id="Coils"/>
    </source>
</evidence>
<name>A0A917TTW7_9BACI</name>
<organism evidence="6 7">
    <name type="scientific">Paraliobacillus quinghaiensis</name>
    <dbReference type="NCBI Taxonomy" id="470815"/>
    <lineage>
        <taxon>Bacteria</taxon>
        <taxon>Bacillati</taxon>
        <taxon>Bacillota</taxon>
        <taxon>Bacilli</taxon>
        <taxon>Bacillales</taxon>
        <taxon>Bacillaceae</taxon>
        <taxon>Paraliobacillus</taxon>
    </lineage>
</organism>
<keyword evidence="4" id="KW-1133">Transmembrane helix</keyword>
<gene>
    <name evidence="6" type="ORF">GCM10011351_25240</name>
</gene>
<dbReference type="Proteomes" id="UP000618460">
    <property type="component" value="Unassembled WGS sequence"/>
</dbReference>
<feature type="transmembrane region" description="Helical" evidence="4">
    <location>
        <begin position="113"/>
        <end position="132"/>
    </location>
</feature>
<sequence length="494" mass="54990">MEVFSKEYDSKRVDKFNLSLSYAIIIVLVAQSFLNYGINYALSVTSVGILAVVISTIFYFIKINNRIKNFVIGSMSTNVAFVMSHITHGESKIFLVHFIALMMIGLYFRKSLVLTYVIFFNIVLSTYFILSPQSVLKSGQINEFISYVFLFNISAIILYYITKWGNEYIQSAIKNENHAKTLVKKLENTMKTIQISTSNLNKNISDSSEDLRVTRDISNSITIAVQEISAGVSEEANSIQNINDSVAEVGKIVTDTKKISQDVAKVTDETDQVAQKNIEKLNELNGQIDIIGNTVQSATDNVNELNSSIDNINIILSSIIQISDQTNLLALNAAIEAARAGESGKGFAVVADEVRKLAEDSKENVEMASKIIGEVTSRTNKVLEEVSQGNIAVSSGKELMESMVGRFNDMTTSFENVRKMINYEDKNIENLSTKFTEIQSQVENIASISEEHAASIEEIQATIDEQNNRVINSDNLMQEMESNSNELKKLTINK</sequence>
<feature type="transmembrane region" description="Helical" evidence="4">
    <location>
        <begin position="92"/>
        <end position="108"/>
    </location>
</feature>
<keyword evidence="3" id="KW-0175">Coiled coil</keyword>
<feature type="transmembrane region" description="Helical" evidence="4">
    <location>
        <begin position="16"/>
        <end position="34"/>
    </location>
</feature>
<evidence type="ECO:0000259" key="5">
    <source>
        <dbReference type="PROSITE" id="PS50111"/>
    </source>
</evidence>
<comment type="caution">
    <text evidence="6">The sequence shown here is derived from an EMBL/GenBank/DDBJ whole genome shotgun (WGS) entry which is preliminary data.</text>
</comment>
<dbReference type="EMBL" id="BMLG01000017">
    <property type="protein sequence ID" value="GGM38000.1"/>
    <property type="molecule type" value="Genomic_DNA"/>
</dbReference>
<evidence type="ECO:0000313" key="7">
    <source>
        <dbReference type="Proteomes" id="UP000618460"/>
    </source>
</evidence>
<dbReference type="OrthoDB" id="2166737at2"/>
<dbReference type="PROSITE" id="PS50111">
    <property type="entry name" value="CHEMOTAXIS_TRANSDUC_2"/>
    <property type="match status" value="1"/>
</dbReference>
<evidence type="ECO:0000256" key="4">
    <source>
        <dbReference type="SAM" id="Phobius"/>
    </source>
</evidence>
<dbReference type="AlphaFoldDB" id="A0A917TTW7"/>
<dbReference type="Pfam" id="PF00015">
    <property type="entry name" value="MCPsignal"/>
    <property type="match status" value="1"/>
</dbReference>
<keyword evidence="7" id="KW-1185">Reference proteome</keyword>
<evidence type="ECO:0000313" key="6">
    <source>
        <dbReference type="EMBL" id="GGM38000.1"/>
    </source>
</evidence>
<evidence type="ECO:0000256" key="1">
    <source>
        <dbReference type="ARBA" id="ARBA00023224"/>
    </source>
</evidence>
<dbReference type="PANTHER" id="PTHR32089">
    <property type="entry name" value="METHYL-ACCEPTING CHEMOTAXIS PROTEIN MCPB"/>
    <property type="match status" value="1"/>
</dbReference>
<dbReference type="GO" id="GO:0016020">
    <property type="term" value="C:membrane"/>
    <property type="evidence" value="ECO:0007669"/>
    <property type="project" value="InterPro"/>
</dbReference>
<protein>
    <submittedName>
        <fullName evidence="6">Chemotaxis protein</fullName>
    </submittedName>
</protein>
<feature type="transmembrane region" description="Helical" evidence="4">
    <location>
        <begin position="40"/>
        <end position="60"/>
    </location>
</feature>
<dbReference type="PANTHER" id="PTHR32089:SF112">
    <property type="entry name" value="LYSOZYME-LIKE PROTEIN-RELATED"/>
    <property type="match status" value="1"/>
</dbReference>
<keyword evidence="1 2" id="KW-0807">Transducer</keyword>
<reference evidence="6" key="2">
    <citation type="submission" date="2020-09" db="EMBL/GenBank/DDBJ databases">
        <authorList>
            <person name="Sun Q."/>
            <person name="Zhou Y."/>
        </authorList>
    </citation>
    <scope>NUCLEOTIDE SEQUENCE</scope>
    <source>
        <strain evidence="6">CGMCC 1.6333</strain>
    </source>
</reference>
<dbReference type="SMART" id="SM00283">
    <property type="entry name" value="MA"/>
    <property type="match status" value="1"/>
</dbReference>
<keyword evidence="4" id="KW-0812">Transmembrane</keyword>
<keyword evidence="4" id="KW-0472">Membrane</keyword>
<proteinExistence type="predicted"/>
<accession>A0A917TTW7</accession>
<evidence type="ECO:0000256" key="2">
    <source>
        <dbReference type="PROSITE-ProRule" id="PRU00284"/>
    </source>
</evidence>